<dbReference type="Pfam" id="PF12874">
    <property type="entry name" value="zf-met"/>
    <property type="match status" value="2"/>
</dbReference>
<dbReference type="InterPro" id="IPR003604">
    <property type="entry name" value="Matrin/U1-like-C_Znf_C2H2"/>
</dbReference>
<proteinExistence type="predicted"/>
<protein>
    <recommendedName>
        <fullName evidence="8">C2H2-type domain-containing protein</fullName>
    </recommendedName>
</protein>
<dbReference type="GO" id="GO:0003676">
    <property type="term" value="F:nucleic acid binding"/>
    <property type="evidence" value="ECO:0007669"/>
    <property type="project" value="InterPro"/>
</dbReference>
<keyword evidence="4" id="KW-0863">Zinc-finger</keyword>
<evidence type="ECO:0000256" key="7">
    <source>
        <dbReference type="SAM" id="Phobius"/>
    </source>
</evidence>
<comment type="subcellular location">
    <subcellularLocation>
        <location evidence="1">Nucleus</location>
    </subcellularLocation>
</comment>
<organism evidence="9 10">
    <name type="scientific">Henosepilachna vigintioctopunctata</name>
    <dbReference type="NCBI Taxonomy" id="420089"/>
    <lineage>
        <taxon>Eukaryota</taxon>
        <taxon>Metazoa</taxon>
        <taxon>Ecdysozoa</taxon>
        <taxon>Arthropoda</taxon>
        <taxon>Hexapoda</taxon>
        <taxon>Insecta</taxon>
        <taxon>Pterygota</taxon>
        <taxon>Neoptera</taxon>
        <taxon>Endopterygota</taxon>
        <taxon>Coleoptera</taxon>
        <taxon>Polyphaga</taxon>
        <taxon>Cucujiformia</taxon>
        <taxon>Coccinelloidea</taxon>
        <taxon>Coccinellidae</taxon>
        <taxon>Epilachninae</taxon>
        <taxon>Epilachnini</taxon>
        <taxon>Henosepilachna</taxon>
    </lineage>
</organism>
<dbReference type="Gene3D" id="3.30.160.60">
    <property type="entry name" value="Classic Zinc Finger"/>
    <property type="match status" value="2"/>
</dbReference>
<evidence type="ECO:0000313" key="10">
    <source>
        <dbReference type="Proteomes" id="UP001431783"/>
    </source>
</evidence>
<keyword evidence="7" id="KW-0472">Membrane</keyword>
<evidence type="ECO:0000256" key="5">
    <source>
        <dbReference type="ARBA" id="ARBA00022833"/>
    </source>
</evidence>
<evidence type="ECO:0000256" key="2">
    <source>
        <dbReference type="ARBA" id="ARBA00022723"/>
    </source>
</evidence>
<dbReference type="SMART" id="SM00451">
    <property type="entry name" value="ZnF_U1"/>
    <property type="match status" value="2"/>
</dbReference>
<name>A0AAW1TQG4_9CUCU</name>
<evidence type="ECO:0000256" key="1">
    <source>
        <dbReference type="ARBA" id="ARBA00004123"/>
    </source>
</evidence>
<keyword evidence="5" id="KW-0862">Zinc</keyword>
<keyword evidence="7" id="KW-1133">Transmembrane helix</keyword>
<evidence type="ECO:0000256" key="4">
    <source>
        <dbReference type="ARBA" id="ARBA00022771"/>
    </source>
</evidence>
<dbReference type="PANTHER" id="PTHR46144">
    <property type="entry name" value="ZINC FINGER PROTEIN 385B-LIKE"/>
    <property type="match status" value="1"/>
</dbReference>
<dbReference type="PROSITE" id="PS00028">
    <property type="entry name" value="ZINC_FINGER_C2H2_1"/>
    <property type="match status" value="1"/>
</dbReference>
<dbReference type="InterPro" id="IPR036236">
    <property type="entry name" value="Znf_C2H2_sf"/>
</dbReference>
<dbReference type="SMART" id="SM00355">
    <property type="entry name" value="ZnF_C2H2"/>
    <property type="match status" value="2"/>
</dbReference>
<evidence type="ECO:0000313" key="9">
    <source>
        <dbReference type="EMBL" id="KAK9870609.1"/>
    </source>
</evidence>
<dbReference type="PANTHER" id="PTHR46144:SF6">
    <property type="entry name" value="C2H2-TYPE DOMAIN-CONTAINING PROTEIN"/>
    <property type="match status" value="1"/>
</dbReference>
<keyword evidence="6" id="KW-0539">Nucleus</keyword>
<dbReference type="GO" id="GO:0008270">
    <property type="term" value="F:zinc ion binding"/>
    <property type="evidence" value="ECO:0007669"/>
    <property type="project" value="UniProtKB-KW"/>
</dbReference>
<dbReference type="InterPro" id="IPR013087">
    <property type="entry name" value="Znf_C2H2_type"/>
</dbReference>
<gene>
    <name evidence="9" type="ORF">WA026_008171</name>
</gene>
<keyword evidence="2" id="KW-0479">Metal-binding</keyword>
<dbReference type="InterPro" id="IPR051868">
    <property type="entry name" value="ZN346_ZMAT4"/>
</dbReference>
<accession>A0AAW1TQG4</accession>
<feature type="transmembrane region" description="Helical" evidence="7">
    <location>
        <begin position="110"/>
        <end position="129"/>
    </location>
</feature>
<dbReference type="AlphaFoldDB" id="A0AAW1TQG4"/>
<evidence type="ECO:0000256" key="3">
    <source>
        <dbReference type="ARBA" id="ARBA00022737"/>
    </source>
</evidence>
<dbReference type="EMBL" id="JARQZJ010000003">
    <property type="protein sequence ID" value="KAK9870609.1"/>
    <property type="molecule type" value="Genomic_DNA"/>
</dbReference>
<sequence length="132" mass="15021">MSGDLLHTAIQDVIETRETENDESLGIQGLECHLCNIKVTSSKILKRHLEGKKHRIREAKNGREFFCDVCEVRANSEIQLDIHLKSSRHRGNVMKKDSSEFTALSTGTKGIWLIIICLLCIFVNLLLLFRNS</sequence>
<keyword evidence="3" id="KW-0677">Repeat</keyword>
<reference evidence="9 10" key="1">
    <citation type="submission" date="2023-03" db="EMBL/GenBank/DDBJ databases">
        <title>Genome insight into feeding habits of ladybird beetles.</title>
        <authorList>
            <person name="Li H.-S."/>
            <person name="Huang Y.-H."/>
            <person name="Pang H."/>
        </authorList>
    </citation>
    <scope>NUCLEOTIDE SEQUENCE [LARGE SCALE GENOMIC DNA]</scope>
    <source>
        <strain evidence="9">SYSU_2023b</strain>
        <tissue evidence="9">Whole body</tissue>
    </source>
</reference>
<dbReference type="Proteomes" id="UP001431783">
    <property type="component" value="Unassembled WGS sequence"/>
</dbReference>
<dbReference type="GO" id="GO:0005634">
    <property type="term" value="C:nucleus"/>
    <property type="evidence" value="ECO:0007669"/>
    <property type="project" value="UniProtKB-SubCell"/>
</dbReference>
<keyword evidence="7" id="KW-0812">Transmembrane</keyword>
<evidence type="ECO:0000259" key="8">
    <source>
        <dbReference type="PROSITE" id="PS00028"/>
    </source>
</evidence>
<feature type="domain" description="C2H2-type" evidence="8">
    <location>
        <begin position="32"/>
        <end position="54"/>
    </location>
</feature>
<comment type="caution">
    <text evidence="9">The sequence shown here is derived from an EMBL/GenBank/DDBJ whole genome shotgun (WGS) entry which is preliminary data.</text>
</comment>
<dbReference type="SUPFAM" id="SSF57667">
    <property type="entry name" value="beta-beta-alpha zinc fingers"/>
    <property type="match status" value="2"/>
</dbReference>
<keyword evidence="10" id="KW-1185">Reference proteome</keyword>
<evidence type="ECO:0000256" key="6">
    <source>
        <dbReference type="ARBA" id="ARBA00023242"/>
    </source>
</evidence>